<keyword evidence="2" id="KW-0813">Transport</keyword>
<dbReference type="CDD" id="cd06173">
    <property type="entry name" value="MFS_MefA_like"/>
    <property type="match status" value="1"/>
</dbReference>
<dbReference type="Pfam" id="PF05977">
    <property type="entry name" value="MFS_3"/>
    <property type="match status" value="1"/>
</dbReference>
<evidence type="ECO:0000256" key="5">
    <source>
        <dbReference type="ARBA" id="ARBA00022989"/>
    </source>
</evidence>
<dbReference type="InterPro" id="IPR036259">
    <property type="entry name" value="MFS_trans_sf"/>
</dbReference>
<sequence length="437" mass="46380">MPNDRPGSLWRHADFLRYWLSQTLSRSGVQIATLALPLAAIYLLDASPGQLGILNAAVFAPYLLVSLLAGVWIDRCRKRNLLIGADLGRVLALSAVPLLALFGVLEIHHLYVIAFAMGVFAVFFDVSGTAYLPTLVGREQLLDGNSKLQASIVVTQSGGPALAGVFVQFLGAPITLVISAVTSLTSVASMLTIRNREEKPPVPEQRQRALAEIWESLRFIAKDRYLRFLTVRSGVNNLFFTARNTVLPLFVLQVLGLNSAILGLILGVGALGALLGATIAKPMAQRLGPGRVIVGAYGISSLAQILLPAAHGPASLVLAMLLPMFFVGGLFMTVGNTNVATLQQMLIPQEKLGKVVAGMRTVTWGSMPLGALLGGSLGSVLGVREALIVTAVGFCLSALWIALSPIAKLRSFPESPPQDTTAVPTKESPKSTTTEES</sequence>
<feature type="region of interest" description="Disordered" evidence="7">
    <location>
        <begin position="412"/>
        <end position="437"/>
    </location>
</feature>
<dbReference type="InterPro" id="IPR010290">
    <property type="entry name" value="TM_effector"/>
</dbReference>
<dbReference type="SUPFAM" id="SSF103473">
    <property type="entry name" value="MFS general substrate transporter"/>
    <property type="match status" value="1"/>
</dbReference>
<evidence type="ECO:0000256" key="2">
    <source>
        <dbReference type="ARBA" id="ARBA00022448"/>
    </source>
</evidence>
<feature type="transmembrane region" description="Helical" evidence="8">
    <location>
        <begin position="173"/>
        <end position="193"/>
    </location>
</feature>
<comment type="caution">
    <text evidence="10">The sequence shown here is derived from an EMBL/GenBank/DDBJ whole genome shotgun (WGS) entry which is preliminary data.</text>
</comment>
<evidence type="ECO:0000259" key="9">
    <source>
        <dbReference type="PROSITE" id="PS50850"/>
    </source>
</evidence>
<feature type="transmembrane region" description="Helical" evidence="8">
    <location>
        <begin position="50"/>
        <end position="73"/>
    </location>
</feature>
<gene>
    <name evidence="10" type="ORF">RIF23_14545</name>
</gene>
<name>A0ABU2H9J2_9ACTN</name>
<feature type="transmembrane region" description="Helical" evidence="8">
    <location>
        <begin position="234"/>
        <end position="255"/>
    </location>
</feature>
<evidence type="ECO:0000256" key="1">
    <source>
        <dbReference type="ARBA" id="ARBA00004651"/>
    </source>
</evidence>
<keyword evidence="11" id="KW-1185">Reference proteome</keyword>
<proteinExistence type="predicted"/>
<evidence type="ECO:0000313" key="10">
    <source>
        <dbReference type="EMBL" id="MDS1271515.1"/>
    </source>
</evidence>
<feature type="transmembrane region" description="Helical" evidence="8">
    <location>
        <begin position="316"/>
        <end position="340"/>
    </location>
</feature>
<dbReference type="InterPro" id="IPR020846">
    <property type="entry name" value="MFS_dom"/>
</dbReference>
<feature type="compositionally biased region" description="Low complexity" evidence="7">
    <location>
        <begin position="424"/>
        <end position="437"/>
    </location>
</feature>
<reference evidence="11" key="1">
    <citation type="submission" date="2023-07" db="EMBL/GenBank/DDBJ databases">
        <title>Novel species in the genus Lipingzhangella isolated from Sambhar Salt Lake.</title>
        <authorList>
            <person name="Jiya N."/>
            <person name="Kajale S."/>
            <person name="Sharma A."/>
        </authorList>
    </citation>
    <scope>NUCLEOTIDE SEQUENCE [LARGE SCALE GENOMIC DNA]</scope>
    <source>
        <strain evidence="11">LS1_29</strain>
    </source>
</reference>
<dbReference type="Proteomes" id="UP001250214">
    <property type="component" value="Unassembled WGS sequence"/>
</dbReference>
<dbReference type="PROSITE" id="PS50850">
    <property type="entry name" value="MFS"/>
    <property type="match status" value="1"/>
</dbReference>
<feature type="transmembrane region" description="Helical" evidence="8">
    <location>
        <begin position="361"/>
        <end position="380"/>
    </location>
</feature>
<keyword evidence="3" id="KW-1003">Cell membrane</keyword>
<feature type="transmembrane region" description="Helical" evidence="8">
    <location>
        <begin position="85"/>
        <end position="105"/>
    </location>
</feature>
<protein>
    <submittedName>
        <fullName evidence="10">MFS transporter</fullName>
    </submittedName>
</protein>
<evidence type="ECO:0000256" key="8">
    <source>
        <dbReference type="SAM" id="Phobius"/>
    </source>
</evidence>
<keyword evidence="5 8" id="KW-1133">Transmembrane helix</keyword>
<accession>A0ABU2H9J2</accession>
<dbReference type="PANTHER" id="PTHR23513:SF6">
    <property type="entry name" value="MAJOR FACILITATOR SUPERFAMILY ASSOCIATED DOMAIN-CONTAINING PROTEIN"/>
    <property type="match status" value="1"/>
</dbReference>
<keyword evidence="4 8" id="KW-0812">Transmembrane</keyword>
<evidence type="ECO:0000256" key="6">
    <source>
        <dbReference type="ARBA" id="ARBA00023136"/>
    </source>
</evidence>
<evidence type="ECO:0000256" key="4">
    <source>
        <dbReference type="ARBA" id="ARBA00022692"/>
    </source>
</evidence>
<feature type="domain" description="Major facilitator superfamily (MFS) profile" evidence="9">
    <location>
        <begin position="175"/>
        <end position="437"/>
    </location>
</feature>
<organism evidence="10 11">
    <name type="scientific">Lipingzhangella rawalii</name>
    <dbReference type="NCBI Taxonomy" id="2055835"/>
    <lineage>
        <taxon>Bacteria</taxon>
        <taxon>Bacillati</taxon>
        <taxon>Actinomycetota</taxon>
        <taxon>Actinomycetes</taxon>
        <taxon>Streptosporangiales</taxon>
        <taxon>Nocardiopsidaceae</taxon>
        <taxon>Lipingzhangella</taxon>
    </lineage>
</organism>
<feature type="transmembrane region" description="Helical" evidence="8">
    <location>
        <begin position="292"/>
        <end position="310"/>
    </location>
</feature>
<evidence type="ECO:0000256" key="7">
    <source>
        <dbReference type="SAM" id="MobiDB-lite"/>
    </source>
</evidence>
<dbReference type="Gene3D" id="1.20.1250.20">
    <property type="entry name" value="MFS general substrate transporter like domains"/>
    <property type="match status" value="1"/>
</dbReference>
<keyword evidence="6 8" id="KW-0472">Membrane</keyword>
<feature type="transmembrane region" description="Helical" evidence="8">
    <location>
        <begin position="27"/>
        <end position="44"/>
    </location>
</feature>
<evidence type="ECO:0000313" key="11">
    <source>
        <dbReference type="Proteomes" id="UP001250214"/>
    </source>
</evidence>
<evidence type="ECO:0000256" key="3">
    <source>
        <dbReference type="ARBA" id="ARBA00022475"/>
    </source>
</evidence>
<feature type="transmembrane region" description="Helical" evidence="8">
    <location>
        <begin position="111"/>
        <end position="136"/>
    </location>
</feature>
<comment type="subcellular location">
    <subcellularLocation>
        <location evidence="1">Cell membrane</location>
        <topology evidence="1">Multi-pass membrane protein</topology>
    </subcellularLocation>
</comment>
<feature type="transmembrane region" description="Helical" evidence="8">
    <location>
        <begin position="386"/>
        <end position="403"/>
    </location>
</feature>
<feature type="transmembrane region" description="Helical" evidence="8">
    <location>
        <begin position="261"/>
        <end position="280"/>
    </location>
</feature>
<dbReference type="EMBL" id="JAVLVT010000006">
    <property type="protein sequence ID" value="MDS1271515.1"/>
    <property type="molecule type" value="Genomic_DNA"/>
</dbReference>
<dbReference type="PANTHER" id="PTHR23513">
    <property type="entry name" value="INTEGRAL MEMBRANE EFFLUX PROTEIN-RELATED"/>
    <property type="match status" value="1"/>
</dbReference>